<evidence type="ECO:0000256" key="3">
    <source>
        <dbReference type="ARBA" id="ARBA00022723"/>
    </source>
</evidence>
<proteinExistence type="inferred from homology"/>
<dbReference type="Pfam" id="PF02130">
    <property type="entry name" value="YbeY"/>
    <property type="match status" value="1"/>
</dbReference>
<comment type="caution">
    <text evidence="8">The sequence shown here is derived from an EMBL/GenBank/DDBJ whole genome shotgun (WGS) entry which is preliminary data.</text>
</comment>
<gene>
    <name evidence="7" type="primary">ybeY</name>
    <name evidence="8" type="ORF">C8D98_1570</name>
</gene>
<evidence type="ECO:0000256" key="4">
    <source>
        <dbReference type="ARBA" id="ARBA00022759"/>
    </source>
</evidence>
<feature type="binding site" evidence="7">
    <location>
        <position position="113"/>
    </location>
    <ligand>
        <name>Zn(2+)</name>
        <dbReference type="ChEBI" id="CHEBI:29105"/>
        <note>catalytic</note>
    </ligand>
</feature>
<keyword evidence="7" id="KW-0690">Ribosome biogenesis</keyword>
<feature type="binding site" evidence="7">
    <location>
        <position position="123"/>
    </location>
    <ligand>
        <name>Zn(2+)</name>
        <dbReference type="ChEBI" id="CHEBI:29105"/>
        <note>catalytic</note>
    </ligand>
</feature>
<dbReference type="OrthoDB" id="9807740at2"/>
<comment type="subcellular location">
    <subcellularLocation>
        <location evidence="7">Cytoplasm</location>
    </subcellularLocation>
</comment>
<dbReference type="SUPFAM" id="SSF55486">
    <property type="entry name" value="Metalloproteases ('zincins'), catalytic domain"/>
    <property type="match status" value="1"/>
</dbReference>
<reference evidence="8 9" key="1">
    <citation type="submission" date="2019-03" db="EMBL/GenBank/DDBJ databases">
        <title>Genomic Encyclopedia of Type Strains, Phase IV (KMG-IV): sequencing the most valuable type-strain genomes for metagenomic binning, comparative biology and taxonomic classification.</title>
        <authorList>
            <person name="Goeker M."/>
        </authorList>
    </citation>
    <scope>NUCLEOTIDE SEQUENCE [LARGE SCALE GENOMIC DNA]</scope>
    <source>
        <strain evidence="8 9">DSM 24984</strain>
    </source>
</reference>
<keyword evidence="6 7" id="KW-0862">Zinc</keyword>
<comment type="similarity">
    <text evidence="1 7">Belongs to the endoribonuclease YbeY family.</text>
</comment>
<keyword evidence="3 7" id="KW-0479">Metal-binding</keyword>
<dbReference type="Gene3D" id="3.40.390.30">
    <property type="entry name" value="Metalloproteases ('zincins'), catalytic domain"/>
    <property type="match status" value="1"/>
</dbReference>
<keyword evidence="7" id="KW-0698">rRNA processing</keyword>
<name>A0A4V6NEF9_9BACT</name>
<keyword evidence="5 7" id="KW-0378">Hydrolase</keyword>
<dbReference type="EC" id="3.1.-.-" evidence="7"/>
<evidence type="ECO:0000256" key="7">
    <source>
        <dbReference type="HAMAP-Rule" id="MF_00009"/>
    </source>
</evidence>
<dbReference type="PANTHER" id="PTHR46986:SF1">
    <property type="entry name" value="ENDORIBONUCLEASE YBEY, CHLOROPLASTIC"/>
    <property type="match status" value="1"/>
</dbReference>
<dbReference type="Proteomes" id="UP000294614">
    <property type="component" value="Unassembled WGS sequence"/>
</dbReference>
<comment type="function">
    <text evidence="7">Single strand-specific metallo-endoribonuclease involved in late-stage 70S ribosome quality control and in maturation of the 3' terminus of the 16S rRNA.</text>
</comment>
<evidence type="ECO:0000313" key="8">
    <source>
        <dbReference type="EMBL" id="TCK60691.1"/>
    </source>
</evidence>
<dbReference type="GO" id="GO:0004521">
    <property type="term" value="F:RNA endonuclease activity"/>
    <property type="evidence" value="ECO:0007669"/>
    <property type="project" value="UniProtKB-UniRule"/>
</dbReference>
<dbReference type="AlphaFoldDB" id="A0A4V6NEF9"/>
<keyword evidence="2 7" id="KW-0540">Nuclease</keyword>
<keyword evidence="4 7" id="KW-0255">Endonuclease</keyword>
<dbReference type="InterPro" id="IPR023091">
    <property type="entry name" value="MetalPrtase_cat_dom_sf_prd"/>
</dbReference>
<dbReference type="GO" id="GO:0008270">
    <property type="term" value="F:zinc ion binding"/>
    <property type="evidence" value="ECO:0007669"/>
    <property type="project" value="UniProtKB-UniRule"/>
</dbReference>
<dbReference type="NCBIfam" id="TIGR00043">
    <property type="entry name" value="rRNA maturation RNase YbeY"/>
    <property type="match status" value="1"/>
</dbReference>
<keyword evidence="9" id="KW-1185">Reference proteome</keyword>
<dbReference type="PROSITE" id="PS01306">
    <property type="entry name" value="UPF0054"/>
    <property type="match status" value="1"/>
</dbReference>
<dbReference type="RefSeq" id="WP_132873561.1">
    <property type="nucleotide sequence ID" value="NZ_JAJUHT010000001.1"/>
</dbReference>
<evidence type="ECO:0000256" key="5">
    <source>
        <dbReference type="ARBA" id="ARBA00022801"/>
    </source>
</evidence>
<dbReference type="GO" id="GO:0004222">
    <property type="term" value="F:metalloendopeptidase activity"/>
    <property type="evidence" value="ECO:0007669"/>
    <property type="project" value="InterPro"/>
</dbReference>
<dbReference type="EMBL" id="SMGG01000004">
    <property type="protein sequence ID" value="TCK60691.1"/>
    <property type="molecule type" value="Genomic_DNA"/>
</dbReference>
<dbReference type="HAMAP" id="MF_00009">
    <property type="entry name" value="Endoribonucl_YbeY"/>
    <property type="match status" value="1"/>
</dbReference>
<evidence type="ECO:0000256" key="2">
    <source>
        <dbReference type="ARBA" id="ARBA00022722"/>
    </source>
</evidence>
<evidence type="ECO:0000256" key="1">
    <source>
        <dbReference type="ARBA" id="ARBA00010875"/>
    </source>
</evidence>
<dbReference type="PANTHER" id="PTHR46986">
    <property type="entry name" value="ENDORIBONUCLEASE YBEY, CHLOROPLASTIC"/>
    <property type="match status" value="1"/>
</dbReference>
<keyword evidence="7" id="KW-0963">Cytoplasm</keyword>
<feature type="binding site" evidence="7">
    <location>
        <position position="117"/>
    </location>
    <ligand>
        <name>Zn(2+)</name>
        <dbReference type="ChEBI" id="CHEBI:29105"/>
        <note>catalytic</note>
    </ligand>
</feature>
<sequence length="151" mass="17165">MKAEILITDEVESGLAEELFRQAADAVFEELEIEFEECEVSLLICDDAQIKELNREYRQKDYATDVLSFPMTEDPYTEGGMLGDIVISLDTAKKQASEADIALEREISFLFIHGLLHLMGFDHELGQEEEEEMFTLQEEILLKLVKSGKVA</sequence>
<comment type="cofactor">
    <cofactor evidence="7">
        <name>Zn(2+)</name>
        <dbReference type="ChEBI" id="CHEBI:29105"/>
    </cofactor>
    <text evidence="7">Binds 1 zinc ion.</text>
</comment>
<evidence type="ECO:0000313" key="9">
    <source>
        <dbReference type="Proteomes" id="UP000294614"/>
    </source>
</evidence>
<protein>
    <recommendedName>
        <fullName evidence="7">Endoribonuclease YbeY</fullName>
        <ecNumber evidence="7">3.1.-.-</ecNumber>
    </recommendedName>
</protein>
<dbReference type="InterPro" id="IPR020549">
    <property type="entry name" value="YbeY_CS"/>
</dbReference>
<evidence type="ECO:0000256" key="6">
    <source>
        <dbReference type="ARBA" id="ARBA00022833"/>
    </source>
</evidence>
<dbReference type="InterPro" id="IPR002036">
    <property type="entry name" value="YbeY"/>
</dbReference>
<accession>A0A4V6NEF9</accession>
<organism evidence="8 9">
    <name type="scientific">Seleniivibrio woodruffii</name>
    <dbReference type="NCBI Taxonomy" id="1078050"/>
    <lineage>
        <taxon>Bacteria</taxon>
        <taxon>Pseudomonadati</taxon>
        <taxon>Deferribacterota</taxon>
        <taxon>Deferribacteres</taxon>
        <taxon>Deferribacterales</taxon>
        <taxon>Geovibrionaceae</taxon>
        <taxon>Seleniivibrio</taxon>
    </lineage>
</organism>
<dbReference type="GO" id="GO:0005737">
    <property type="term" value="C:cytoplasm"/>
    <property type="evidence" value="ECO:0007669"/>
    <property type="project" value="UniProtKB-SubCell"/>
</dbReference>
<dbReference type="GO" id="GO:0006364">
    <property type="term" value="P:rRNA processing"/>
    <property type="evidence" value="ECO:0007669"/>
    <property type="project" value="UniProtKB-UniRule"/>
</dbReference>